<evidence type="ECO:0000313" key="1">
    <source>
        <dbReference type="EMBL" id="OCK86594.1"/>
    </source>
</evidence>
<dbReference type="EMBL" id="KV748297">
    <property type="protein sequence ID" value="OCK86594.1"/>
    <property type="molecule type" value="Genomic_DNA"/>
</dbReference>
<protein>
    <submittedName>
        <fullName evidence="1">Uncharacterized protein</fullName>
    </submittedName>
</protein>
<feature type="non-terminal residue" evidence="1">
    <location>
        <position position="1"/>
    </location>
</feature>
<dbReference type="Proteomes" id="UP000250078">
    <property type="component" value="Unassembled WGS sequence"/>
</dbReference>
<accession>A0ACC8EK47</accession>
<sequence length="55" mass="5997">KSLVIIVIGIGAGKSILFILPALCFIGVIVIVIPLILLRDNLKDYCDKVGIKYIK</sequence>
<evidence type="ECO:0000313" key="2">
    <source>
        <dbReference type="Proteomes" id="UP000250078"/>
    </source>
</evidence>
<reference evidence="1 2" key="1">
    <citation type="journal article" date="2016" name="Nat. Commun.">
        <title>Ectomycorrhizal ecology is imprinted in the genome of the dominant symbiotic fungus Cenococcum geophilum.</title>
        <authorList>
            <consortium name="DOE Joint Genome Institute"/>
            <person name="Peter M."/>
            <person name="Kohler A."/>
            <person name="Ohm R.A."/>
            <person name="Kuo A."/>
            <person name="Krutzmann J."/>
            <person name="Morin E."/>
            <person name="Arend M."/>
            <person name="Barry K.W."/>
            <person name="Binder M."/>
            <person name="Choi C."/>
            <person name="Clum A."/>
            <person name="Copeland A."/>
            <person name="Grisel N."/>
            <person name="Haridas S."/>
            <person name="Kipfer T."/>
            <person name="LaButti K."/>
            <person name="Lindquist E."/>
            <person name="Lipzen A."/>
            <person name="Maire R."/>
            <person name="Meier B."/>
            <person name="Mihaltcheva S."/>
            <person name="Molinier V."/>
            <person name="Murat C."/>
            <person name="Poggeler S."/>
            <person name="Quandt C.A."/>
            <person name="Sperisen C."/>
            <person name="Tritt A."/>
            <person name="Tisserant E."/>
            <person name="Crous P.W."/>
            <person name="Henrissat B."/>
            <person name="Nehls U."/>
            <person name="Egli S."/>
            <person name="Spatafora J.W."/>
            <person name="Grigoriev I.V."/>
            <person name="Martin F.M."/>
        </authorList>
    </citation>
    <scope>NUCLEOTIDE SEQUENCE [LARGE SCALE GENOMIC DNA]</scope>
    <source>
        <strain evidence="1 2">1.58</strain>
    </source>
</reference>
<organism evidence="1 2">
    <name type="scientific">Cenococcum geophilum 1.58</name>
    <dbReference type="NCBI Taxonomy" id="794803"/>
    <lineage>
        <taxon>Eukaryota</taxon>
        <taxon>Fungi</taxon>
        <taxon>Dikarya</taxon>
        <taxon>Ascomycota</taxon>
        <taxon>Pezizomycotina</taxon>
        <taxon>Dothideomycetes</taxon>
        <taxon>Pleosporomycetidae</taxon>
        <taxon>Gloniales</taxon>
        <taxon>Gloniaceae</taxon>
        <taxon>Cenococcum</taxon>
    </lineage>
</organism>
<keyword evidence="2" id="KW-1185">Reference proteome</keyword>
<proteinExistence type="predicted"/>
<gene>
    <name evidence="1" type="ORF">K441DRAFT_598688</name>
</gene>
<name>A0ACC8EK47_9PEZI</name>